<evidence type="ECO:0000313" key="2">
    <source>
        <dbReference type="Proteomes" id="UP000189462"/>
    </source>
</evidence>
<dbReference type="EMBL" id="MVBK01000062">
    <property type="protein sequence ID" value="OOG23464.1"/>
    <property type="molecule type" value="Genomic_DNA"/>
</dbReference>
<dbReference type="RefSeq" id="WP_077279216.1">
    <property type="nucleotide sequence ID" value="NZ_MVBK01000062.1"/>
</dbReference>
<dbReference type="PANTHER" id="PTHR35564">
    <property type="match status" value="1"/>
</dbReference>
<organism evidence="1 2">
    <name type="scientific">Thioalkalivibrio denitrificans</name>
    <dbReference type="NCBI Taxonomy" id="108003"/>
    <lineage>
        <taxon>Bacteria</taxon>
        <taxon>Pseudomonadati</taxon>
        <taxon>Pseudomonadota</taxon>
        <taxon>Gammaproteobacteria</taxon>
        <taxon>Chromatiales</taxon>
        <taxon>Ectothiorhodospiraceae</taxon>
        <taxon>Thioalkalivibrio</taxon>
    </lineage>
</organism>
<proteinExistence type="predicted"/>
<dbReference type="NCBIfam" id="TIGR03347">
    <property type="entry name" value="VI_chp_1"/>
    <property type="match status" value="1"/>
</dbReference>
<dbReference type="InterPro" id="IPR010732">
    <property type="entry name" value="T6SS_TssG-like"/>
</dbReference>
<dbReference type="PANTHER" id="PTHR35564:SF3">
    <property type="entry name" value="TYPE VI SECRETION SYSTEM BASEPLATE SUBUNIT TSSG"/>
    <property type="match status" value="1"/>
</dbReference>
<dbReference type="Proteomes" id="UP000189462">
    <property type="component" value="Unassembled WGS sequence"/>
</dbReference>
<name>A0A1V3NEN4_9GAMM</name>
<sequence>MDAKVRQQSADLIESLAFAPREYAFFQLVRRLERACLDRGLPGAPVDRWLHFAPGPDQSFPPSDVLDCRAEGKRIRVELGFMGLYGVDAPLPHYFLDLAAGDNAEARVLRRFLDLFSHRFYALLYLAWRKYRPHVHAQDRDSPFLRYLTAMAGSGAGRGESALAYAGLFGARRRTAAGLKGMVSEWLGGMPVEVRQFQPVWVPLADRTRVGGGGCRLGQDTMLGDRVLDCAGRISLRIGPVPLDAVRPLLPGAERGEGLSALARRYLGPALPFDLVFLVMAPQGGESRLGEAGLVLGCAVWLGRAEGGARPYPVRIPGTAYRMAEANGQAQTRSAA</sequence>
<dbReference type="STRING" id="108003.B1C78_11055"/>
<dbReference type="OrthoDB" id="1523296at2"/>
<gene>
    <name evidence="1" type="ORF">B1C78_11055</name>
</gene>
<protein>
    <recommendedName>
        <fullName evidence="3">Type VI secretion protein</fullName>
    </recommendedName>
</protein>
<comment type="caution">
    <text evidence="1">The sequence shown here is derived from an EMBL/GenBank/DDBJ whole genome shotgun (WGS) entry which is preliminary data.</text>
</comment>
<keyword evidence="2" id="KW-1185">Reference proteome</keyword>
<accession>A0A1V3NEN4</accession>
<dbReference type="Pfam" id="PF06996">
    <property type="entry name" value="T6SS_TssG"/>
    <property type="match status" value="1"/>
</dbReference>
<evidence type="ECO:0000313" key="1">
    <source>
        <dbReference type="EMBL" id="OOG23464.1"/>
    </source>
</evidence>
<evidence type="ECO:0008006" key="3">
    <source>
        <dbReference type="Google" id="ProtNLM"/>
    </source>
</evidence>
<reference evidence="1 2" key="1">
    <citation type="submission" date="2017-02" db="EMBL/GenBank/DDBJ databases">
        <title>Genomic diversity within the haloalkaliphilic genus Thioalkalivibrio.</title>
        <authorList>
            <person name="Ahn A.-C."/>
            <person name="Meier-Kolthoff J."/>
            <person name="Overmars L."/>
            <person name="Richter M."/>
            <person name="Woyke T."/>
            <person name="Sorokin D.Y."/>
            <person name="Muyzer G."/>
        </authorList>
    </citation>
    <scope>NUCLEOTIDE SEQUENCE [LARGE SCALE GENOMIC DNA]</scope>
    <source>
        <strain evidence="1 2">ALJD</strain>
    </source>
</reference>
<dbReference type="AlphaFoldDB" id="A0A1V3NEN4"/>